<keyword evidence="2" id="KW-1185">Reference proteome</keyword>
<protein>
    <submittedName>
        <fullName evidence="1">Unnamed protein product</fullName>
    </submittedName>
</protein>
<sequence>MSNIEDRLLHYFPFEEYEEGQKNFLKLNNDHEDIPQHFYDQWKKFRDDDKLKLTLVEKNQHELAALVREKLKPTVPEVLEAFEELPIELQYEFGKYLLAYFHGGLYVNENSIVLRPFRDWYFSRLFETGLIVGISVDDNEEDWHLFYTRRMKFTNKCFYAKRHHPFLAKLIAKITYLVHQHKKDLQKMTYREMQKKTDESGESLLFSITGESIFTDTLFD</sequence>
<evidence type="ECO:0000313" key="1">
    <source>
        <dbReference type="EMBL" id="GMF05382.1"/>
    </source>
</evidence>
<organism evidence="1 2">
    <name type="scientific">Ambrosiozyma monospora</name>
    <name type="common">Yeast</name>
    <name type="synonym">Endomycopsis monosporus</name>
    <dbReference type="NCBI Taxonomy" id="43982"/>
    <lineage>
        <taxon>Eukaryota</taxon>
        <taxon>Fungi</taxon>
        <taxon>Dikarya</taxon>
        <taxon>Ascomycota</taxon>
        <taxon>Saccharomycotina</taxon>
        <taxon>Pichiomycetes</taxon>
        <taxon>Pichiales</taxon>
        <taxon>Pichiaceae</taxon>
        <taxon>Ambrosiozyma</taxon>
    </lineage>
</organism>
<proteinExistence type="predicted"/>
<comment type="caution">
    <text evidence="1">The sequence shown here is derived from an EMBL/GenBank/DDBJ whole genome shotgun (WGS) entry which is preliminary data.</text>
</comment>
<name>A0ACB5U9M0_AMBMO</name>
<reference evidence="1" key="1">
    <citation type="submission" date="2023-04" db="EMBL/GenBank/DDBJ databases">
        <title>Ambrosiozyma monospora NBRC 10751.</title>
        <authorList>
            <person name="Ichikawa N."/>
            <person name="Sato H."/>
            <person name="Tonouchi N."/>
        </authorList>
    </citation>
    <scope>NUCLEOTIDE SEQUENCE</scope>
    <source>
        <strain evidence="1">NBRC 10751</strain>
    </source>
</reference>
<dbReference type="EMBL" id="BSXS01014377">
    <property type="protein sequence ID" value="GMF05382.1"/>
    <property type="molecule type" value="Genomic_DNA"/>
</dbReference>
<gene>
    <name evidence="1" type="ORF">Amon02_001231400</name>
</gene>
<dbReference type="Proteomes" id="UP001165064">
    <property type="component" value="Unassembled WGS sequence"/>
</dbReference>
<accession>A0ACB5U9M0</accession>
<evidence type="ECO:0000313" key="2">
    <source>
        <dbReference type="Proteomes" id="UP001165064"/>
    </source>
</evidence>